<dbReference type="PANTHER" id="PTHR42731">
    <property type="entry name" value="SLL1084 PROTEIN"/>
    <property type="match status" value="1"/>
</dbReference>
<dbReference type="InterPro" id="IPR023404">
    <property type="entry name" value="rSAM_horseshoe"/>
</dbReference>
<dbReference type="PANTHER" id="PTHR42731:SF4">
    <property type="entry name" value="RADICAL SAM DOMAIN PROTEIN"/>
    <property type="match status" value="1"/>
</dbReference>
<feature type="domain" description="Radical SAM core" evidence="1">
    <location>
        <begin position="230"/>
        <end position="477"/>
    </location>
</feature>
<dbReference type="Pfam" id="PF04055">
    <property type="entry name" value="Radical_SAM"/>
    <property type="match status" value="1"/>
</dbReference>
<accession>A0A2R6B6X8</accession>
<evidence type="ECO:0000313" key="2">
    <source>
        <dbReference type="EMBL" id="PSN94353.1"/>
    </source>
</evidence>
<dbReference type="CDD" id="cd01335">
    <property type="entry name" value="Radical_SAM"/>
    <property type="match status" value="1"/>
</dbReference>
<comment type="caution">
    <text evidence="2">The sequence shown here is derived from an EMBL/GenBank/DDBJ whole genome shotgun (WGS) entry which is preliminary data.</text>
</comment>
<dbReference type="AlphaFoldDB" id="A0A2R6B6X8"/>
<sequence length="551" mass="62195">MAGGLWLAVFPYAFLGREKSDRKGVRFVLTASAAEMATFGNSWMLAMMSTFPEALVRPFAWRYLKPQDMPDGTARFAPYGLRKIESVLVEAYGEDSVAVVHPYNLEKFVGADTEAVLVSTMDPLGLAYVSTTYNPLIGFGGEALNRTEFVRLMRHRVFEKWRVKKVVGGFGVWQIRDAGLQEKLGIDLLVAGECEEWIVPILEKMRSGQPLPKYIRTVKLKEFTRVPLIRHAAGFGAVEITRGCGRRCQFCSPDFRTKYDFPLQHIMSEVEVNVRNGCDSAFLVTEDIFLYGSDARFNPNPSRLKQLLGAIAGHKGVSEIAISHASLVPVLVAPDLLDEITPLIIDKSHYRKGGKRFVGVDVGIESGSVRLMKRYMNGKAYPLRIEDWPEIVVQGTGVFNDHLWYPMYTFILGLPGETEEDVLATLELFDRLKGSVVFYVPLLFVPLEEAILRSAARSSLERVSELHWEFLLGCWDRNLRTWAEDINPIVRLASFFALPYMRHIHGAGITRSLVRFIGLPLVKPARSASWKRCEPDYCAQKGRTTLERYLQ</sequence>
<reference evidence="2 3" key="1">
    <citation type="submission" date="2017-04" db="EMBL/GenBank/DDBJ databases">
        <title>Novel microbial lineages endemic to geothermal iron-oxide mats fill important gaps in the evolutionary history of Archaea.</title>
        <authorList>
            <person name="Jay Z.J."/>
            <person name="Beam J.P."/>
            <person name="Dlakic M."/>
            <person name="Rusch D.B."/>
            <person name="Kozubal M.A."/>
            <person name="Inskeep W.P."/>
        </authorList>
    </citation>
    <scope>NUCLEOTIDE SEQUENCE [LARGE SCALE GENOMIC DNA]</scope>
    <source>
        <strain evidence="2">ECH_B_2</strain>
    </source>
</reference>
<gene>
    <name evidence="2" type="ORF">B9Q06_09410</name>
</gene>
<organism evidence="2 3">
    <name type="scientific">Candidatus Marsarchaeota G2 archaeon ECH_B_2</name>
    <dbReference type="NCBI Taxonomy" id="1978160"/>
    <lineage>
        <taxon>Archaea</taxon>
        <taxon>Candidatus Marsarchaeota</taxon>
        <taxon>Candidatus Marsarchaeota group 2</taxon>
    </lineage>
</organism>
<dbReference type="EMBL" id="NEXH01000026">
    <property type="protein sequence ID" value="PSN94353.1"/>
    <property type="molecule type" value="Genomic_DNA"/>
</dbReference>
<dbReference type="InterPro" id="IPR058240">
    <property type="entry name" value="rSAM_sf"/>
</dbReference>
<dbReference type="SFLD" id="SFLDG01082">
    <property type="entry name" value="B12-binding_domain_containing"/>
    <property type="match status" value="1"/>
</dbReference>
<dbReference type="GO" id="GO:0003824">
    <property type="term" value="F:catalytic activity"/>
    <property type="evidence" value="ECO:0007669"/>
    <property type="project" value="InterPro"/>
</dbReference>
<dbReference type="SUPFAM" id="SSF102114">
    <property type="entry name" value="Radical SAM enzymes"/>
    <property type="match status" value="1"/>
</dbReference>
<dbReference type="InterPro" id="IPR007197">
    <property type="entry name" value="rSAM"/>
</dbReference>
<evidence type="ECO:0000313" key="3">
    <source>
        <dbReference type="Proteomes" id="UP000241284"/>
    </source>
</evidence>
<name>A0A2R6B6X8_9ARCH</name>
<dbReference type="InterPro" id="IPR006638">
    <property type="entry name" value="Elp3/MiaA/NifB-like_rSAM"/>
</dbReference>
<dbReference type="SFLD" id="SFLDS00029">
    <property type="entry name" value="Radical_SAM"/>
    <property type="match status" value="1"/>
</dbReference>
<dbReference type="SMART" id="SM00729">
    <property type="entry name" value="Elp3"/>
    <property type="match status" value="1"/>
</dbReference>
<dbReference type="Gene3D" id="3.80.30.20">
    <property type="entry name" value="tm_1862 like domain"/>
    <property type="match status" value="1"/>
</dbReference>
<dbReference type="Proteomes" id="UP000241284">
    <property type="component" value="Unassembled WGS sequence"/>
</dbReference>
<proteinExistence type="predicted"/>
<evidence type="ECO:0000259" key="1">
    <source>
        <dbReference type="PROSITE" id="PS51918"/>
    </source>
</evidence>
<dbReference type="GO" id="GO:0051536">
    <property type="term" value="F:iron-sulfur cluster binding"/>
    <property type="evidence" value="ECO:0007669"/>
    <property type="project" value="InterPro"/>
</dbReference>
<protein>
    <recommendedName>
        <fullName evidence="1">Radical SAM core domain-containing protein</fullName>
    </recommendedName>
</protein>
<dbReference type="PROSITE" id="PS51918">
    <property type="entry name" value="RADICAL_SAM"/>
    <property type="match status" value="1"/>
</dbReference>